<dbReference type="Proteomes" id="UP000515947">
    <property type="component" value="Chromosome"/>
</dbReference>
<name>A0A7G9RH48_9ACTN</name>
<dbReference type="Pfam" id="PF01738">
    <property type="entry name" value="DLH"/>
    <property type="match status" value="1"/>
</dbReference>
<gene>
    <name evidence="2" type="ORF">H9L09_08405</name>
</gene>
<dbReference type="PANTHER" id="PTHR46623:SF6">
    <property type="entry name" value="ALPHA_BETA-HYDROLASES SUPERFAMILY PROTEIN"/>
    <property type="match status" value="1"/>
</dbReference>
<accession>A0A7G9RH48</accession>
<sequence>MPAYRSVPAGSPPWPGVVVIHDFTGMSQDLRHQADWLAGEGFLAVAPDLYYWGSRFGCLRTIMRDLGQRRGRSFDDIEAARRWLRDQAGCTGRIGVVGFCMGGGYALALAADHGFDAAGVNYGGCPSDAEQWLSQACPIVGSFGGADRSPLGARAGRRLDELLTRFEVPHDVKVYPGAGHGFMNDHAREDQTLVLRFLARVSGTVHDEEATRDARQRIVAFLNRHLRDEEPQPPD</sequence>
<evidence type="ECO:0000259" key="1">
    <source>
        <dbReference type="Pfam" id="PF01738"/>
    </source>
</evidence>
<dbReference type="EMBL" id="CP060713">
    <property type="protein sequence ID" value="QNN54923.1"/>
    <property type="molecule type" value="Genomic_DNA"/>
</dbReference>
<dbReference type="Gene3D" id="3.40.50.1820">
    <property type="entry name" value="alpha/beta hydrolase"/>
    <property type="match status" value="1"/>
</dbReference>
<reference evidence="2 3" key="1">
    <citation type="submission" date="2020-08" db="EMBL/GenBank/DDBJ databases">
        <title>Genome sequence of Nocardioides mesophilus KACC 16243T.</title>
        <authorList>
            <person name="Hyun D.-W."/>
            <person name="Bae J.-W."/>
        </authorList>
    </citation>
    <scope>NUCLEOTIDE SEQUENCE [LARGE SCALE GENOMIC DNA]</scope>
    <source>
        <strain evidence="2 3">KACC 16243</strain>
    </source>
</reference>
<dbReference type="SUPFAM" id="SSF53474">
    <property type="entry name" value="alpha/beta-Hydrolases"/>
    <property type="match status" value="1"/>
</dbReference>
<proteinExistence type="predicted"/>
<feature type="domain" description="Dienelactone hydrolase" evidence="1">
    <location>
        <begin position="2"/>
        <end position="225"/>
    </location>
</feature>
<evidence type="ECO:0000313" key="3">
    <source>
        <dbReference type="Proteomes" id="UP000515947"/>
    </source>
</evidence>
<keyword evidence="2" id="KW-0378">Hydrolase</keyword>
<dbReference type="PANTHER" id="PTHR46623">
    <property type="entry name" value="CARBOXYMETHYLENEBUTENOLIDASE-RELATED"/>
    <property type="match status" value="1"/>
</dbReference>
<dbReference type="InterPro" id="IPR002925">
    <property type="entry name" value="Dienelactn_hydro"/>
</dbReference>
<dbReference type="GO" id="GO:0016787">
    <property type="term" value="F:hydrolase activity"/>
    <property type="evidence" value="ECO:0007669"/>
    <property type="project" value="UniProtKB-KW"/>
</dbReference>
<dbReference type="InterPro" id="IPR029058">
    <property type="entry name" value="AB_hydrolase_fold"/>
</dbReference>
<dbReference type="InterPro" id="IPR051049">
    <property type="entry name" value="Dienelactone_hydrolase-like"/>
</dbReference>
<dbReference type="KEGG" id="nmes:H9L09_08405"/>
<protein>
    <submittedName>
        <fullName evidence="2">Dienelactone hydrolase family protein</fullName>
    </submittedName>
</protein>
<dbReference type="AlphaFoldDB" id="A0A7G9RH48"/>
<keyword evidence="3" id="KW-1185">Reference proteome</keyword>
<evidence type="ECO:0000313" key="2">
    <source>
        <dbReference type="EMBL" id="QNN54923.1"/>
    </source>
</evidence>
<organism evidence="2 3">
    <name type="scientific">Nocardioides mesophilus</name>
    <dbReference type="NCBI Taxonomy" id="433659"/>
    <lineage>
        <taxon>Bacteria</taxon>
        <taxon>Bacillati</taxon>
        <taxon>Actinomycetota</taxon>
        <taxon>Actinomycetes</taxon>
        <taxon>Propionibacteriales</taxon>
        <taxon>Nocardioidaceae</taxon>
        <taxon>Nocardioides</taxon>
    </lineage>
</organism>